<accession>A0A6I9QM13</accession>
<dbReference type="Pfam" id="PF03140">
    <property type="entry name" value="DUF247"/>
    <property type="match status" value="1"/>
</dbReference>
<organism evidence="1 2">
    <name type="scientific">Elaeis guineensis var. tenera</name>
    <name type="common">Oil palm</name>
    <dbReference type="NCBI Taxonomy" id="51953"/>
    <lineage>
        <taxon>Eukaryota</taxon>
        <taxon>Viridiplantae</taxon>
        <taxon>Streptophyta</taxon>
        <taxon>Embryophyta</taxon>
        <taxon>Tracheophyta</taxon>
        <taxon>Spermatophyta</taxon>
        <taxon>Magnoliopsida</taxon>
        <taxon>Liliopsida</taxon>
        <taxon>Arecaceae</taxon>
        <taxon>Arecoideae</taxon>
        <taxon>Cocoseae</taxon>
        <taxon>Elaeidinae</taxon>
        <taxon>Elaeis</taxon>
    </lineage>
</organism>
<protein>
    <submittedName>
        <fullName evidence="2">UPF0481 protein At3g47200</fullName>
    </submittedName>
</protein>
<reference evidence="2" key="1">
    <citation type="submission" date="2025-08" db="UniProtKB">
        <authorList>
            <consortium name="RefSeq"/>
        </authorList>
    </citation>
    <scope>IDENTIFICATION</scope>
</reference>
<dbReference type="PANTHER" id="PTHR31170:SF25">
    <property type="entry name" value="BNAA09G04570D PROTEIN"/>
    <property type="match status" value="1"/>
</dbReference>
<proteinExistence type="predicted"/>
<dbReference type="InParanoid" id="A0A6I9QM13"/>
<dbReference type="AlphaFoldDB" id="A0A6I9QM13"/>
<dbReference type="OrthoDB" id="10406526at2759"/>
<keyword evidence="1" id="KW-1185">Reference proteome</keyword>
<dbReference type="Proteomes" id="UP000504607">
    <property type="component" value="Unplaced"/>
</dbReference>
<dbReference type="InterPro" id="IPR004158">
    <property type="entry name" value="DUF247_pln"/>
</dbReference>
<name>A0A6I9QM13_ELAGV</name>
<sequence length="459" mass="53559">MDESLGPNVIPSADLSNLEPECPCCTARGMPSTSGKTDEVWIDEMMDHVTSALPADHRDCPCTIFKVPQHIRQSDREAYDPIVASLGPFHHASHCAVTQDQKRRYVWHLLSRHGGEEHANQLLKECLMKLKEQDHMVRHCYYPALSPELNAQKLASMMLLDGCFIIYLMLKMHARKKGMDEETEEEDESKEKREWKIKMEEDGRVSNMRKDKSKEKREWKIKMEEDGRVSNMRKEHEQLEDPHDAEQSTFNIVVYDVLKLENQIPFFIIQLLLDEIKPCEVEKIDLVDLALQLFKDIHPNESKSFKKKSPREYHHLLHLFHSSRITSEKLVKSKWKKAEVASSQGSTQGTLTSAPKWIPSAIELGRCGVKFKRKEPADNFLDITFEWRKIKVTPLFCLLKLWLMFRSGRMEIPPLQIYDYTDALFRNLIAFEQCYFDTEMYITIYALFMDCIIDQAEDV</sequence>
<dbReference type="PANTHER" id="PTHR31170">
    <property type="entry name" value="BNAC04G53230D PROTEIN"/>
    <property type="match status" value="1"/>
</dbReference>
<dbReference type="RefSeq" id="XP_010911677.2">
    <property type="nucleotide sequence ID" value="XM_010913375.3"/>
</dbReference>
<feature type="non-terminal residue" evidence="2">
    <location>
        <position position="459"/>
    </location>
</feature>
<gene>
    <name evidence="2" type="primary">LOC105037746</name>
</gene>
<evidence type="ECO:0000313" key="1">
    <source>
        <dbReference type="Proteomes" id="UP000504607"/>
    </source>
</evidence>
<evidence type="ECO:0000313" key="2">
    <source>
        <dbReference type="RefSeq" id="XP_010911677.2"/>
    </source>
</evidence>